<feature type="binding site" evidence="9">
    <location>
        <position position="437"/>
    </location>
    <ligand>
        <name>Zn(2+)</name>
        <dbReference type="ChEBI" id="CHEBI:29105"/>
        <label>2</label>
    </ligand>
</feature>
<feature type="domain" description="PDEase" evidence="12">
    <location>
        <begin position="320"/>
        <end position="649"/>
    </location>
</feature>
<feature type="compositionally biased region" description="Low complexity" evidence="11">
    <location>
        <begin position="51"/>
        <end position="62"/>
    </location>
</feature>
<evidence type="ECO:0000256" key="4">
    <source>
        <dbReference type="ARBA" id="ARBA00022801"/>
    </source>
</evidence>
<accession>A0AAX7U298</accession>
<dbReference type="InterPro" id="IPR040844">
    <property type="entry name" value="PDE4_UCR"/>
</dbReference>
<reference evidence="13" key="2">
    <citation type="submission" date="2025-08" db="UniProtKB">
        <authorList>
            <consortium name="Ensembl"/>
        </authorList>
    </citation>
    <scope>IDENTIFICATION</scope>
</reference>
<evidence type="ECO:0000256" key="9">
    <source>
        <dbReference type="PIRSR" id="PIRSR623088-3"/>
    </source>
</evidence>
<feature type="binding site" evidence="9">
    <location>
        <position position="400"/>
    </location>
    <ligand>
        <name>Zn(2+)</name>
        <dbReference type="ChEBI" id="CHEBI:29105"/>
        <label>1</label>
    </ligand>
</feature>
<feature type="compositionally biased region" description="Acidic residues" evidence="11">
    <location>
        <begin position="691"/>
        <end position="704"/>
    </location>
</feature>
<keyword evidence="4 10" id="KW-0378">Hydrolase</keyword>
<feature type="binding site" evidence="8">
    <location>
        <position position="554"/>
    </location>
    <ligand>
        <name>AMP</name>
        <dbReference type="ChEBI" id="CHEBI:456215"/>
    </ligand>
</feature>
<feature type="binding site" evidence="8">
    <location>
        <position position="605"/>
    </location>
    <ligand>
        <name>AMP</name>
        <dbReference type="ChEBI" id="CHEBI:456215"/>
    </ligand>
</feature>
<dbReference type="GO" id="GO:0007165">
    <property type="term" value="P:signal transduction"/>
    <property type="evidence" value="ECO:0007669"/>
    <property type="project" value="InterPro"/>
</dbReference>
<evidence type="ECO:0000313" key="14">
    <source>
        <dbReference type="Proteomes" id="UP000265100"/>
    </source>
</evidence>
<feature type="binding site" evidence="8">
    <location>
        <begin position="396"/>
        <end position="400"/>
    </location>
    <ligand>
        <name>AMP</name>
        <dbReference type="ChEBI" id="CHEBI:456215"/>
    </ligand>
</feature>
<feature type="region of interest" description="Disordered" evidence="11">
    <location>
        <begin position="644"/>
        <end position="773"/>
    </location>
</feature>
<feature type="region of interest" description="Disordered" evidence="11">
    <location>
        <begin position="38"/>
        <end position="62"/>
    </location>
</feature>
<dbReference type="PRINTS" id="PR00387">
    <property type="entry name" value="PDIESTERASE1"/>
</dbReference>
<evidence type="ECO:0000256" key="2">
    <source>
        <dbReference type="ARBA" id="ARBA00009517"/>
    </source>
</evidence>
<evidence type="ECO:0000256" key="11">
    <source>
        <dbReference type="SAM" id="MobiDB-lite"/>
    </source>
</evidence>
<dbReference type="PROSITE" id="PS51845">
    <property type="entry name" value="PDEASE_I_2"/>
    <property type="match status" value="1"/>
</dbReference>
<evidence type="ECO:0000256" key="5">
    <source>
        <dbReference type="ARBA" id="ARBA00023149"/>
    </source>
</evidence>
<feature type="active site" description="Proton donor" evidence="7">
    <location>
        <position position="396"/>
    </location>
</feature>
<organism evidence="13 14">
    <name type="scientific">Astatotilapia calliptera</name>
    <name type="common">Eastern happy</name>
    <name type="synonym">Chromis callipterus</name>
    <dbReference type="NCBI Taxonomy" id="8154"/>
    <lineage>
        <taxon>Eukaryota</taxon>
        <taxon>Metazoa</taxon>
        <taxon>Chordata</taxon>
        <taxon>Craniata</taxon>
        <taxon>Vertebrata</taxon>
        <taxon>Euteleostomi</taxon>
        <taxon>Actinopterygii</taxon>
        <taxon>Neopterygii</taxon>
        <taxon>Teleostei</taxon>
        <taxon>Neoteleostei</taxon>
        <taxon>Acanthomorphata</taxon>
        <taxon>Ovalentaria</taxon>
        <taxon>Cichlomorphae</taxon>
        <taxon>Cichliformes</taxon>
        <taxon>Cichlidae</taxon>
        <taxon>African cichlids</taxon>
        <taxon>Pseudocrenilabrinae</taxon>
        <taxon>Haplochromini</taxon>
        <taxon>Astatotilapia</taxon>
    </lineage>
</organism>
<feature type="binding site" evidence="8">
    <location>
        <position position="437"/>
    </location>
    <ligand>
        <name>AMP</name>
        <dbReference type="ChEBI" id="CHEBI:456215"/>
    </ligand>
</feature>
<evidence type="ECO:0000256" key="8">
    <source>
        <dbReference type="PIRSR" id="PIRSR623088-2"/>
    </source>
</evidence>
<dbReference type="InterPro" id="IPR002073">
    <property type="entry name" value="PDEase_catalytic_dom"/>
</dbReference>
<name>A0AAX7U298_ASTCA</name>
<feature type="region of interest" description="Disordered" evidence="11">
    <location>
        <begin position="1"/>
        <end position="23"/>
    </location>
</feature>
<evidence type="ECO:0000256" key="3">
    <source>
        <dbReference type="ARBA" id="ARBA00022723"/>
    </source>
</evidence>
<dbReference type="Gene3D" id="1.10.1300.10">
    <property type="entry name" value="3'5'-cyclic nucleotide phosphodiesterase, catalytic domain"/>
    <property type="match status" value="1"/>
</dbReference>
<proteinExistence type="inferred from homology"/>
<dbReference type="Proteomes" id="UP000265100">
    <property type="component" value="Chromosome 12"/>
</dbReference>
<dbReference type="PROSITE" id="PS00126">
    <property type="entry name" value="PDEASE_I_1"/>
    <property type="match status" value="1"/>
</dbReference>
<feature type="binding site" evidence="9">
    <location>
        <position position="437"/>
    </location>
    <ligand>
        <name>Zn(2+)</name>
        <dbReference type="ChEBI" id="CHEBI:29105"/>
        <label>1</label>
    </ligand>
</feature>
<gene>
    <name evidence="13" type="primary">PDE4D</name>
</gene>
<keyword evidence="5" id="KW-0114">cAMP</keyword>
<feature type="compositionally biased region" description="Acidic residues" evidence="11">
    <location>
        <begin position="722"/>
        <end position="742"/>
    </location>
</feature>
<dbReference type="FunFam" id="1.10.1300.10:FF:000001">
    <property type="entry name" value="Phosphodiesterase"/>
    <property type="match status" value="1"/>
</dbReference>
<reference evidence="13" key="3">
    <citation type="submission" date="2025-09" db="UniProtKB">
        <authorList>
            <consortium name="Ensembl"/>
        </authorList>
    </citation>
    <scope>IDENTIFICATION</scope>
</reference>
<feature type="region of interest" description="Disordered" evidence="11">
    <location>
        <begin position="273"/>
        <end position="303"/>
    </location>
</feature>
<dbReference type="InterPro" id="IPR003607">
    <property type="entry name" value="HD/PDEase_dom"/>
</dbReference>
<feature type="compositionally biased region" description="Polar residues" evidence="11">
    <location>
        <begin position="705"/>
        <end position="716"/>
    </location>
</feature>
<protein>
    <recommendedName>
        <fullName evidence="10">Phosphodiesterase</fullName>
        <ecNumber evidence="10">3.1.4.-</ecNumber>
    </recommendedName>
</protein>
<dbReference type="Pfam" id="PF18100">
    <property type="entry name" value="PDE4_UCR"/>
    <property type="match status" value="1"/>
</dbReference>
<dbReference type="AlphaFoldDB" id="A0AAX7U298"/>
<reference evidence="13" key="1">
    <citation type="submission" date="2018-05" db="EMBL/GenBank/DDBJ databases">
        <authorList>
            <person name="Datahose"/>
        </authorList>
    </citation>
    <scope>NUCLEOTIDE SEQUENCE</scope>
</reference>
<dbReference type="InterPro" id="IPR036971">
    <property type="entry name" value="PDEase_catalytic_dom_sf"/>
</dbReference>
<dbReference type="GO" id="GO:0004115">
    <property type="term" value="F:3',5'-cyclic-AMP phosphodiesterase activity"/>
    <property type="evidence" value="ECO:0007669"/>
    <property type="project" value="UniProtKB-EC"/>
</dbReference>
<dbReference type="SMART" id="SM00471">
    <property type="entry name" value="HDc"/>
    <property type="match status" value="1"/>
</dbReference>
<evidence type="ECO:0000256" key="7">
    <source>
        <dbReference type="PIRSR" id="PIRSR623088-1"/>
    </source>
</evidence>
<comment type="pathway">
    <text evidence="1">Purine metabolism; 3',5'-cyclic AMP degradation; AMP from 3',5'-cyclic AMP: step 1/1.</text>
</comment>
<comment type="catalytic activity">
    <reaction evidence="6">
        <text>3',5'-cyclic AMP + H2O = AMP + H(+)</text>
        <dbReference type="Rhea" id="RHEA:25277"/>
        <dbReference type="ChEBI" id="CHEBI:15377"/>
        <dbReference type="ChEBI" id="CHEBI:15378"/>
        <dbReference type="ChEBI" id="CHEBI:58165"/>
        <dbReference type="ChEBI" id="CHEBI:456215"/>
        <dbReference type="EC" id="3.1.4.53"/>
    </reaction>
    <physiologicalReaction direction="left-to-right" evidence="6">
        <dbReference type="Rhea" id="RHEA:25278"/>
    </physiologicalReaction>
</comment>
<evidence type="ECO:0000313" key="13">
    <source>
        <dbReference type="Ensembl" id="ENSACLP00000062927.1"/>
    </source>
</evidence>
<dbReference type="Pfam" id="PF00233">
    <property type="entry name" value="PDEase_I"/>
    <property type="match status" value="1"/>
</dbReference>
<dbReference type="SUPFAM" id="SSF109604">
    <property type="entry name" value="HD-domain/PDEase-like"/>
    <property type="match status" value="1"/>
</dbReference>
<comment type="cofactor">
    <cofactor evidence="10">
        <name>a divalent metal cation</name>
        <dbReference type="ChEBI" id="CHEBI:60240"/>
    </cofactor>
    <text evidence="10">Binds 2 divalent metal cations per subunit. Site 1 may preferentially bind zinc ions, while site 2 has a preference for magnesium and/or manganese ions.</text>
</comment>
<dbReference type="InterPro" id="IPR023088">
    <property type="entry name" value="PDEase"/>
</dbReference>
<sequence>MAQQAGMGVTHQDTLAVPPMPKHSGLNEDLVKILRENLLQPERPRGHRRSPSSISPRLSPRNSPRLLRRMLLNNNIHKQRRFTVAHTCFDVDNGTSSGRSPLDPMASPGSGLILQANFVHSQRRESFLYRSDSDYDLSPKSMSRNSSIASDIHGDDMIVTPFAQVLASLRTVRNNFDPGPGPSTSPLKRVLTDPLPSCLAPAEEAYQKLATETLEELDWCLDQLETLQTRHSVSEMASNKFKRMLNRELTHLSEMSRSGNQVSEFISNTFLDKQHEVEMPSPQTQKEKEKKNKPMSQISGVKKLQHSSSLTNSNIPRFGVKTETEDELAKELEHVNKWGLNVFKISEFSGNRPLTVMMYTIFQERDLLKTFKIPLDTFITYLMTLEDHYHADVAYHNNIHAADVTQSTHVLLSTPALEAVFTDLEILAAIFASAIHDVDHPGVSNQFLINTNSELALMYNDSSVLENHHLAVGFKLLQEENCDIFQNLTKKQRQSLRKMVIDIVLATDMSKHMNLLADLKTMVETKKVTSSGVLLLDNYSDRIQVLQNMVHCADLSNPTKPLQLYRQWTDRIMEEFFSQGDRERERGMEISPMCDKHNASVEKSQVGFIDYIVHPLWETWADLVHPDAQDILDTLEDNREWYQSTIPQSPSPALDEPEDSTRPPGGDKFQFELTLEEDGESDTEKDSGSQPEEEEEEEEEEENSCTDSKTLCTQDSESTEIPLDEQVGEDDDDDDEVVEEGETPCSQSCVVEEEVAEEEEEEEEEEKAKSPDT</sequence>
<dbReference type="GeneTree" id="ENSGT00940000155674"/>
<dbReference type="EC" id="3.1.4.-" evidence="10"/>
<feature type="compositionally biased region" description="Acidic residues" evidence="11">
    <location>
        <begin position="751"/>
        <end position="765"/>
    </location>
</feature>
<dbReference type="PANTHER" id="PTHR11347">
    <property type="entry name" value="CYCLIC NUCLEOTIDE PHOSPHODIESTERASE"/>
    <property type="match status" value="1"/>
</dbReference>
<feature type="binding site" evidence="9">
    <location>
        <position position="554"/>
    </location>
    <ligand>
        <name>Zn(2+)</name>
        <dbReference type="ChEBI" id="CHEBI:29105"/>
        <label>1</label>
    </ligand>
</feature>
<evidence type="ECO:0000259" key="12">
    <source>
        <dbReference type="PROSITE" id="PS51845"/>
    </source>
</evidence>
<dbReference type="CDD" id="cd00077">
    <property type="entry name" value="HDc"/>
    <property type="match status" value="1"/>
</dbReference>
<dbReference type="GO" id="GO:0046872">
    <property type="term" value="F:metal ion binding"/>
    <property type="evidence" value="ECO:0007669"/>
    <property type="project" value="UniProtKB-KW"/>
</dbReference>
<keyword evidence="3 9" id="KW-0479">Metal-binding</keyword>
<evidence type="ECO:0000256" key="10">
    <source>
        <dbReference type="RuleBase" id="RU363067"/>
    </source>
</evidence>
<dbReference type="InterPro" id="IPR023174">
    <property type="entry name" value="PDEase_CS"/>
</dbReference>
<comment type="similarity">
    <text evidence="2">Belongs to the cyclic nucleotide phosphodiesterase family. PDE4 subfamily.</text>
</comment>
<evidence type="ECO:0000256" key="1">
    <source>
        <dbReference type="ARBA" id="ARBA00004703"/>
    </source>
</evidence>
<dbReference type="Ensembl" id="ENSACLT00000060170.1">
    <property type="protein sequence ID" value="ENSACLP00000062927.1"/>
    <property type="gene ID" value="ENSACLG00000016020.2"/>
</dbReference>
<feature type="binding site" evidence="9">
    <location>
        <position position="436"/>
    </location>
    <ligand>
        <name>Zn(2+)</name>
        <dbReference type="ChEBI" id="CHEBI:29105"/>
        <label>1</label>
    </ligand>
</feature>
<evidence type="ECO:0000256" key="6">
    <source>
        <dbReference type="ARBA" id="ARBA00033681"/>
    </source>
</evidence>
<keyword evidence="14" id="KW-1185">Reference proteome</keyword>